<keyword evidence="2" id="KW-0560">Oxidoreductase</keyword>
<keyword evidence="4" id="KW-0732">Signal</keyword>
<dbReference type="Proteomes" id="UP000812440">
    <property type="component" value="Chromosome 2"/>
</dbReference>
<dbReference type="GO" id="GO:0016491">
    <property type="term" value="F:oxidoreductase activity"/>
    <property type="evidence" value="ECO:0007669"/>
    <property type="project" value="UniProtKB-KW"/>
</dbReference>
<evidence type="ECO:0000256" key="1">
    <source>
        <dbReference type="ARBA" id="ARBA00006484"/>
    </source>
</evidence>
<proteinExistence type="inferred from homology"/>
<comment type="caution">
    <text evidence="5">The sequence shown here is derived from an EMBL/GenBank/DDBJ whole genome shotgun (WGS) entry which is preliminary data.</text>
</comment>
<dbReference type="PRINTS" id="PR00080">
    <property type="entry name" value="SDRFAMILY"/>
</dbReference>
<accession>A0A8T2K7V2</accession>
<evidence type="ECO:0000256" key="2">
    <source>
        <dbReference type="ARBA" id="ARBA00023002"/>
    </source>
</evidence>
<dbReference type="Pfam" id="PF00106">
    <property type="entry name" value="adh_short"/>
    <property type="match status" value="1"/>
</dbReference>
<dbReference type="InterPro" id="IPR020904">
    <property type="entry name" value="Sc_DH/Rdtase_CS"/>
</dbReference>
<dbReference type="PANTHER" id="PTHR43313">
    <property type="entry name" value="SHORT-CHAIN DEHYDROGENASE/REDUCTASE FAMILY 9C"/>
    <property type="match status" value="1"/>
</dbReference>
<feature type="chain" id="PRO_5035725523" evidence="4">
    <location>
        <begin position="21"/>
        <end position="305"/>
    </location>
</feature>
<evidence type="ECO:0000256" key="3">
    <source>
        <dbReference type="RuleBase" id="RU000363"/>
    </source>
</evidence>
<dbReference type="InterPro" id="IPR002347">
    <property type="entry name" value="SDR_fam"/>
</dbReference>
<dbReference type="OrthoDB" id="5296at2759"/>
<evidence type="ECO:0000256" key="4">
    <source>
        <dbReference type="SAM" id="SignalP"/>
    </source>
</evidence>
<protein>
    <submittedName>
        <fullName evidence="5">Uncharacterized protein</fullName>
    </submittedName>
</protein>
<feature type="signal peptide" evidence="4">
    <location>
        <begin position="1"/>
        <end position="20"/>
    </location>
</feature>
<dbReference type="Gene3D" id="3.40.50.720">
    <property type="entry name" value="NAD(P)-binding Rossmann-like Domain"/>
    <property type="match status" value="1"/>
</dbReference>
<dbReference type="PROSITE" id="PS00061">
    <property type="entry name" value="ADH_SHORT"/>
    <property type="match status" value="1"/>
</dbReference>
<dbReference type="InterPro" id="IPR036291">
    <property type="entry name" value="NAD(P)-bd_dom_sf"/>
</dbReference>
<keyword evidence="6" id="KW-1185">Reference proteome</keyword>
<dbReference type="GO" id="GO:0008202">
    <property type="term" value="P:steroid metabolic process"/>
    <property type="evidence" value="ECO:0007669"/>
    <property type="project" value="TreeGrafter"/>
</dbReference>
<evidence type="ECO:0000313" key="6">
    <source>
        <dbReference type="Proteomes" id="UP000812440"/>
    </source>
</evidence>
<comment type="similarity">
    <text evidence="1 3">Belongs to the short-chain dehydrogenases/reductases (SDR) family.</text>
</comment>
<evidence type="ECO:0000313" key="5">
    <source>
        <dbReference type="EMBL" id="KAG8452482.1"/>
    </source>
</evidence>
<reference evidence="5" key="1">
    <citation type="thesis" date="2020" institute="ProQuest LLC" country="789 East Eisenhower Parkway, Ann Arbor, MI, USA">
        <title>Comparative Genomics and Chromosome Evolution.</title>
        <authorList>
            <person name="Mudd A.B."/>
        </authorList>
    </citation>
    <scope>NUCLEOTIDE SEQUENCE</scope>
    <source>
        <strain evidence="5">Female2</strain>
        <tissue evidence="5">Blood</tissue>
    </source>
</reference>
<dbReference type="PRINTS" id="PR00081">
    <property type="entry name" value="GDHRDH"/>
</dbReference>
<dbReference type="SUPFAM" id="SSF51735">
    <property type="entry name" value="NAD(P)-binding Rossmann-fold domains"/>
    <property type="match status" value="1"/>
</dbReference>
<organism evidence="5 6">
    <name type="scientific">Hymenochirus boettgeri</name>
    <name type="common">Congo dwarf clawed frog</name>
    <dbReference type="NCBI Taxonomy" id="247094"/>
    <lineage>
        <taxon>Eukaryota</taxon>
        <taxon>Metazoa</taxon>
        <taxon>Chordata</taxon>
        <taxon>Craniata</taxon>
        <taxon>Vertebrata</taxon>
        <taxon>Euteleostomi</taxon>
        <taxon>Amphibia</taxon>
        <taxon>Batrachia</taxon>
        <taxon>Anura</taxon>
        <taxon>Pipoidea</taxon>
        <taxon>Pipidae</taxon>
        <taxon>Pipinae</taxon>
        <taxon>Hymenochirus</taxon>
    </lineage>
</organism>
<gene>
    <name evidence="5" type="ORF">GDO86_004320</name>
</gene>
<dbReference type="AlphaFoldDB" id="A0A8T2K7V2"/>
<name>A0A8T2K7V2_9PIPI</name>
<dbReference type="FunFam" id="3.40.50.720:FF:000074">
    <property type="entry name" value="Retinol dehydrogenase type 1"/>
    <property type="match status" value="1"/>
</dbReference>
<dbReference type="PANTHER" id="PTHR43313:SF51">
    <property type="match status" value="1"/>
</dbReference>
<dbReference type="EMBL" id="JAACNH010000002">
    <property type="protein sequence ID" value="KAG8452482.1"/>
    <property type="molecule type" value="Genomic_DNA"/>
</dbReference>
<sequence>MWLLLLGLVAVIYLYRWNRQRQILENLTDKYVLITGCDSGFGNLAARQLDKRGLKVLATCLTEKGAEDLKKETSSRLQTTIMDVTDSQSVSNAVQWADNITGSAGLWGLVNNAGIYIPIGPNEWMKKEDYVKILNVNLLGMIDVTLKLLPLVRRAKGRIVNISSSAGRVNFFGGGYGISKHGVEAFSDSLRRELSCFGIRVSIIEPGAFKTMSDVTLFKGSFEKMLENIPADIKENYGEQHINQSLQRMGKFMKYCSTNLSMVTDCMEHALTARYPWTRYSPGWDVKFFYIPLSYLPTVISDYVL</sequence>